<keyword evidence="4" id="KW-1185">Reference proteome</keyword>
<feature type="region of interest" description="Disordered" evidence="1">
    <location>
        <begin position="161"/>
        <end position="205"/>
    </location>
</feature>
<dbReference type="EMBL" id="CP000478">
    <property type="protein sequence ID" value="ABK17714.1"/>
    <property type="molecule type" value="Genomic_DNA"/>
</dbReference>
<dbReference type="KEGG" id="sfu:Sfum_2031"/>
<dbReference type="InterPro" id="IPR002789">
    <property type="entry name" value="HerA_central"/>
</dbReference>
<dbReference type="Pfam" id="PF01935">
    <property type="entry name" value="DUF87"/>
    <property type="match status" value="1"/>
</dbReference>
<dbReference type="SUPFAM" id="SSF52540">
    <property type="entry name" value="P-loop containing nucleoside triphosphate hydrolases"/>
    <property type="match status" value="1"/>
</dbReference>
<protein>
    <recommendedName>
        <fullName evidence="2">Helicase HerA central domain-containing protein</fullName>
    </recommendedName>
</protein>
<reference evidence="3 4" key="1">
    <citation type="submission" date="2006-10" db="EMBL/GenBank/DDBJ databases">
        <title>Complete sequence of Syntrophobacter fumaroxidans MPOB.</title>
        <authorList>
            <consortium name="US DOE Joint Genome Institute"/>
            <person name="Copeland A."/>
            <person name="Lucas S."/>
            <person name="Lapidus A."/>
            <person name="Barry K."/>
            <person name="Detter J.C."/>
            <person name="Glavina del Rio T."/>
            <person name="Hammon N."/>
            <person name="Israni S."/>
            <person name="Pitluck S."/>
            <person name="Goltsman E.G."/>
            <person name="Martinez M."/>
            <person name="Schmutz J."/>
            <person name="Larimer F."/>
            <person name="Land M."/>
            <person name="Hauser L."/>
            <person name="Kyrpides N."/>
            <person name="Kim E."/>
            <person name="Boone D.R."/>
            <person name="Brockman F."/>
            <person name="Culley D."/>
            <person name="Ferry J."/>
            <person name="Gunsalus R."/>
            <person name="McInerney M.J."/>
            <person name="Morrison M."/>
            <person name="Plugge C."/>
            <person name="Rohlin L."/>
            <person name="Scholten J."/>
            <person name="Sieber J."/>
            <person name="Stams A.J.M."/>
            <person name="Worm P."/>
            <person name="Henstra A.M."/>
            <person name="Richardson P."/>
        </authorList>
    </citation>
    <scope>NUCLEOTIDE SEQUENCE [LARGE SCALE GENOMIC DNA]</scope>
    <source>
        <strain evidence="4">DSM 10017 / MPOB</strain>
    </source>
</reference>
<dbReference type="AlphaFoldDB" id="A0LJW2"/>
<organism evidence="3 4">
    <name type="scientific">Syntrophobacter fumaroxidans (strain DSM 10017 / MPOB)</name>
    <dbReference type="NCBI Taxonomy" id="335543"/>
    <lineage>
        <taxon>Bacteria</taxon>
        <taxon>Pseudomonadati</taxon>
        <taxon>Thermodesulfobacteriota</taxon>
        <taxon>Syntrophobacteria</taxon>
        <taxon>Syntrophobacterales</taxon>
        <taxon>Syntrophobacteraceae</taxon>
        <taxon>Syntrophobacter</taxon>
    </lineage>
</organism>
<evidence type="ECO:0000259" key="2">
    <source>
        <dbReference type="Pfam" id="PF01935"/>
    </source>
</evidence>
<dbReference type="InterPro" id="IPR027417">
    <property type="entry name" value="P-loop_NTPase"/>
</dbReference>
<dbReference type="RefSeq" id="WP_011698883.1">
    <property type="nucleotide sequence ID" value="NC_008554.1"/>
</dbReference>
<dbReference type="eggNOG" id="COG0433">
    <property type="taxonomic scope" value="Bacteria"/>
</dbReference>
<dbReference type="STRING" id="335543.Sfum_2031"/>
<feature type="domain" description="Helicase HerA central" evidence="2">
    <location>
        <begin position="36"/>
        <end position="75"/>
    </location>
</feature>
<sequence length="205" mass="22962">MTESEHNAANSITPFAVTNYRDIRKVFGIKQKNRRAHMYVVGKTGTGKSTLISQMAISDIRDGKGLALIDPHGDLAESILHFVPKERIHDVIYFNPGDLEYPIAFNPLEKVPLDRYHLVVSGLISVFKKIWPEFWGPRLEHIFRHSLLTLMDFPGSTLLDLPRRGNSPGKDAAKGTARRSLALTGTLRASPFNDRPGFLEEGSQK</sequence>
<evidence type="ECO:0000256" key="1">
    <source>
        <dbReference type="SAM" id="MobiDB-lite"/>
    </source>
</evidence>
<dbReference type="InParanoid" id="A0LJW2"/>
<dbReference type="Gene3D" id="3.40.50.300">
    <property type="entry name" value="P-loop containing nucleotide triphosphate hydrolases"/>
    <property type="match status" value="1"/>
</dbReference>
<evidence type="ECO:0000313" key="4">
    <source>
        <dbReference type="Proteomes" id="UP000001784"/>
    </source>
</evidence>
<name>A0LJW2_SYNFM</name>
<gene>
    <name evidence="3" type="ordered locus">Sfum_2031</name>
</gene>
<evidence type="ECO:0000313" key="3">
    <source>
        <dbReference type="EMBL" id="ABK17714.1"/>
    </source>
</evidence>
<dbReference type="Proteomes" id="UP000001784">
    <property type="component" value="Chromosome"/>
</dbReference>
<accession>A0LJW2</accession>
<proteinExistence type="predicted"/>
<dbReference type="HOGENOM" id="CLU_1336957_0_0_7"/>